<dbReference type="Pfam" id="PF03099">
    <property type="entry name" value="BPL_LplA_LipB"/>
    <property type="match status" value="1"/>
</dbReference>
<dbReference type="AlphaFoldDB" id="A0A7Y9XTR6"/>
<comment type="catalytic activity">
    <reaction evidence="6">
        <text>biotin + L-lysyl-[protein] + ATP = N(6)-biotinyl-L-lysyl-[protein] + AMP + diphosphate + H(+)</text>
        <dbReference type="Rhea" id="RHEA:11756"/>
        <dbReference type="Rhea" id="RHEA-COMP:9752"/>
        <dbReference type="Rhea" id="RHEA-COMP:10505"/>
        <dbReference type="ChEBI" id="CHEBI:15378"/>
        <dbReference type="ChEBI" id="CHEBI:29969"/>
        <dbReference type="ChEBI" id="CHEBI:30616"/>
        <dbReference type="ChEBI" id="CHEBI:33019"/>
        <dbReference type="ChEBI" id="CHEBI:57586"/>
        <dbReference type="ChEBI" id="CHEBI:83144"/>
        <dbReference type="ChEBI" id="CHEBI:456215"/>
        <dbReference type="EC" id="6.3.4.15"/>
    </reaction>
</comment>
<keyword evidence="1 8" id="KW-0436">Ligase</keyword>
<sequence>MARVQSVESTGSTNADLARRLRAGETPGEGAWLVADRQADGRGRLGRPWFDGAGNFMGSTVVHLRRTDPEPAMLALVAGLAVRDAICQSMSLSTEPVLKWPNDLLIGIAKLGGILLERSSDSVVVGVGVNLKVAPVIDGRETIALSALGTAPERDAFAQVLSATFDAELARWRDAGTAQVIRRWSAAAHPPGTKLVVTGADGKGLEGTFVGLDDAGAMQLRLGDGRVETILSGEVLLADTKG</sequence>
<protein>
    <recommendedName>
        <fullName evidence="5">biotin--[biotin carboxyl-carrier protein] ligase</fullName>
        <ecNumber evidence="5">6.3.4.15</ecNumber>
    </recommendedName>
</protein>
<dbReference type="EMBL" id="JACBZF010000001">
    <property type="protein sequence ID" value="NYH94317.1"/>
    <property type="molecule type" value="Genomic_DNA"/>
</dbReference>
<evidence type="ECO:0000256" key="4">
    <source>
        <dbReference type="ARBA" id="ARBA00023267"/>
    </source>
</evidence>
<dbReference type="GO" id="GO:0005524">
    <property type="term" value="F:ATP binding"/>
    <property type="evidence" value="ECO:0007669"/>
    <property type="project" value="UniProtKB-KW"/>
</dbReference>
<dbReference type="InterPro" id="IPR045864">
    <property type="entry name" value="aa-tRNA-synth_II/BPL/LPL"/>
</dbReference>
<dbReference type="InterPro" id="IPR003142">
    <property type="entry name" value="BPL_C"/>
</dbReference>
<keyword evidence="3" id="KW-0067">ATP-binding</keyword>
<evidence type="ECO:0000313" key="8">
    <source>
        <dbReference type="EMBL" id="NYH94317.1"/>
    </source>
</evidence>
<dbReference type="PROSITE" id="PS51733">
    <property type="entry name" value="BPL_LPL_CATALYTIC"/>
    <property type="match status" value="1"/>
</dbReference>
<dbReference type="PANTHER" id="PTHR12835">
    <property type="entry name" value="BIOTIN PROTEIN LIGASE"/>
    <property type="match status" value="1"/>
</dbReference>
<dbReference type="Proteomes" id="UP000522081">
    <property type="component" value="Unassembled WGS sequence"/>
</dbReference>
<evidence type="ECO:0000256" key="3">
    <source>
        <dbReference type="ARBA" id="ARBA00022840"/>
    </source>
</evidence>
<evidence type="ECO:0000313" key="9">
    <source>
        <dbReference type="Proteomes" id="UP000522081"/>
    </source>
</evidence>
<dbReference type="GO" id="GO:0004077">
    <property type="term" value="F:biotin--[biotin carboxyl-carrier protein] ligase activity"/>
    <property type="evidence" value="ECO:0007669"/>
    <property type="project" value="UniProtKB-EC"/>
</dbReference>
<dbReference type="GO" id="GO:0005737">
    <property type="term" value="C:cytoplasm"/>
    <property type="evidence" value="ECO:0007669"/>
    <property type="project" value="TreeGrafter"/>
</dbReference>
<reference evidence="8 9" key="1">
    <citation type="submission" date="2020-07" db="EMBL/GenBank/DDBJ databases">
        <title>Genomic Encyclopedia of Type Strains, Phase IV (KMG-IV): sequencing the most valuable type-strain genomes for metagenomic binning, comparative biology and taxonomic classification.</title>
        <authorList>
            <person name="Goeker M."/>
        </authorList>
    </citation>
    <scope>NUCLEOTIDE SEQUENCE [LARGE SCALE GENOMIC DNA]</scope>
    <source>
        <strain evidence="8 9">DSM 29043</strain>
    </source>
</reference>
<dbReference type="SUPFAM" id="SSF55681">
    <property type="entry name" value="Class II aaRS and biotin synthetases"/>
    <property type="match status" value="1"/>
</dbReference>
<keyword evidence="2" id="KW-0547">Nucleotide-binding</keyword>
<dbReference type="Gene3D" id="3.30.930.10">
    <property type="entry name" value="Bira Bifunctional Protein, Domain 2"/>
    <property type="match status" value="1"/>
</dbReference>
<comment type="caution">
    <text evidence="8">The sequence shown here is derived from an EMBL/GenBank/DDBJ whole genome shotgun (WGS) entry which is preliminary data.</text>
</comment>
<dbReference type="InterPro" id="IPR008988">
    <property type="entry name" value="Transcriptional_repressor_C"/>
</dbReference>
<name>A0A7Y9XTR6_9SPHN</name>
<feature type="domain" description="BPL/LPL catalytic" evidence="7">
    <location>
        <begin position="1"/>
        <end position="173"/>
    </location>
</feature>
<dbReference type="Pfam" id="PF02237">
    <property type="entry name" value="BPL_C"/>
    <property type="match status" value="1"/>
</dbReference>
<evidence type="ECO:0000256" key="2">
    <source>
        <dbReference type="ARBA" id="ARBA00022741"/>
    </source>
</evidence>
<dbReference type="InterPro" id="IPR004143">
    <property type="entry name" value="BPL_LPL_catalytic"/>
</dbReference>
<dbReference type="EC" id="6.3.4.15" evidence="5"/>
<dbReference type="RefSeq" id="WP_179406247.1">
    <property type="nucleotide sequence ID" value="NZ_BMGF01000001.1"/>
</dbReference>
<organism evidence="8 9">
    <name type="scientific">Novosphingobium marinum</name>
    <dbReference type="NCBI Taxonomy" id="1514948"/>
    <lineage>
        <taxon>Bacteria</taxon>
        <taxon>Pseudomonadati</taxon>
        <taxon>Pseudomonadota</taxon>
        <taxon>Alphaproteobacteria</taxon>
        <taxon>Sphingomonadales</taxon>
        <taxon>Sphingomonadaceae</taxon>
        <taxon>Novosphingobium</taxon>
    </lineage>
</organism>
<dbReference type="PANTHER" id="PTHR12835:SF5">
    <property type="entry name" value="BIOTIN--PROTEIN LIGASE"/>
    <property type="match status" value="1"/>
</dbReference>
<keyword evidence="4" id="KW-0092">Biotin</keyword>
<gene>
    <name evidence="8" type="ORF">FHS75_000622</name>
</gene>
<dbReference type="Gene3D" id="2.30.30.100">
    <property type="match status" value="1"/>
</dbReference>
<dbReference type="InterPro" id="IPR004408">
    <property type="entry name" value="Biotin_CoA_COase_ligase"/>
</dbReference>
<evidence type="ECO:0000256" key="6">
    <source>
        <dbReference type="ARBA" id="ARBA00047846"/>
    </source>
</evidence>
<accession>A0A7Y9XTR6</accession>
<dbReference type="NCBIfam" id="TIGR00121">
    <property type="entry name" value="birA_ligase"/>
    <property type="match status" value="1"/>
</dbReference>
<proteinExistence type="predicted"/>
<keyword evidence="9" id="KW-1185">Reference proteome</keyword>
<evidence type="ECO:0000256" key="1">
    <source>
        <dbReference type="ARBA" id="ARBA00022598"/>
    </source>
</evidence>
<evidence type="ECO:0000256" key="5">
    <source>
        <dbReference type="ARBA" id="ARBA00024227"/>
    </source>
</evidence>
<evidence type="ECO:0000259" key="7">
    <source>
        <dbReference type="PROSITE" id="PS51733"/>
    </source>
</evidence>
<dbReference type="SUPFAM" id="SSF50037">
    <property type="entry name" value="C-terminal domain of transcriptional repressors"/>
    <property type="match status" value="1"/>
</dbReference>